<feature type="DNA-binding region" description="H-T-H motif" evidence="4">
    <location>
        <begin position="56"/>
        <end position="75"/>
    </location>
</feature>
<gene>
    <name evidence="6" type="ORF">BN1047_05138</name>
</gene>
<evidence type="ECO:0000256" key="3">
    <source>
        <dbReference type="ARBA" id="ARBA00023163"/>
    </source>
</evidence>
<keyword evidence="3" id="KW-0804">Transcription</keyword>
<keyword evidence="1" id="KW-0805">Transcription regulation</keyword>
<dbReference type="Pfam" id="PF00440">
    <property type="entry name" value="TetR_N"/>
    <property type="match status" value="1"/>
</dbReference>
<dbReference type="PANTHER" id="PTHR47506">
    <property type="entry name" value="TRANSCRIPTIONAL REGULATORY PROTEIN"/>
    <property type="match status" value="1"/>
</dbReference>
<feature type="domain" description="HTH tetR-type" evidence="5">
    <location>
        <begin position="33"/>
        <end position="93"/>
    </location>
</feature>
<evidence type="ECO:0000256" key="4">
    <source>
        <dbReference type="PROSITE-ProRule" id="PRU00335"/>
    </source>
</evidence>
<keyword evidence="2 4" id="KW-0238">DNA-binding</keyword>
<dbReference type="InterPro" id="IPR009057">
    <property type="entry name" value="Homeodomain-like_sf"/>
</dbReference>
<evidence type="ECO:0000313" key="6">
    <source>
        <dbReference type="EMBL" id="CDQ47220.1"/>
    </source>
</evidence>
<protein>
    <submittedName>
        <fullName evidence="6">TetR family transcriptional regulator</fullName>
    </submittedName>
</protein>
<reference evidence="6" key="2">
    <citation type="submission" date="2015-09" db="EMBL/GenBank/DDBJ databases">
        <title>Draft genome sequence of Mycobacterium neoaurum DSM 44074.</title>
        <authorList>
            <person name="Croce O."/>
            <person name="Robert C."/>
            <person name="Raoult D."/>
            <person name="Drancourt M."/>
        </authorList>
    </citation>
    <scope>NUCLEOTIDE SEQUENCE</scope>
    <source>
        <strain evidence="6">DSM 44074</strain>
    </source>
</reference>
<evidence type="ECO:0000256" key="1">
    <source>
        <dbReference type="ARBA" id="ARBA00023015"/>
    </source>
</evidence>
<accession>A0AAV2WSM6</accession>
<evidence type="ECO:0000313" key="7">
    <source>
        <dbReference type="Proteomes" id="UP000028864"/>
    </source>
</evidence>
<evidence type="ECO:0000259" key="5">
    <source>
        <dbReference type="PROSITE" id="PS50977"/>
    </source>
</evidence>
<dbReference type="Proteomes" id="UP000028864">
    <property type="component" value="Unassembled WGS sequence"/>
</dbReference>
<organism evidence="6 7">
    <name type="scientific">Mycolicibacterium neoaurum</name>
    <name type="common">Mycobacterium neoaurum</name>
    <dbReference type="NCBI Taxonomy" id="1795"/>
    <lineage>
        <taxon>Bacteria</taxon>
        <taxon>Bacillati</taxon>
        <taxon>Actinomycetota</taxon>
        <taxon>Actinomycetes</taxon>
        <taxon>Mycobacteriales</taxon>
        <taxon>Mycobacteriaceae</taxon>
        <taxon>Mycolicibacterium</taxon>
    </lineage>
</organism>
<proteinExistence type="predicted"/>
<dbReference type="GO" id="GO:0003677">
    <property type="term" value="F:DNA binding"/>
    <property type="evidence" value="ECO:0007669"/>
    <property type="project" value="UniProtKB-UniRule"/>
</dbReference>
<dbReference type="PROSITE" id="PS50977">
    <property type="entry name" value="HTH_TETR_2"/>
    <property type="match status" value="1"/>
</dbReference>
<dbReference type="SUPFAM" id="SSF46689">
    <property type="entry name" value="Homeodomain-like"/>
    <property type="match status" value="1"/>
</dbReference>
<dbReference type="AlphaFoldDB" id="A0AAV2WSM6"/>
<dbReference type="InterPro" id="IPR001647">
    <property type="entry name" value="HTH_TetR"/>
</dbReference>
<reference evidence="6" key="1">
    <citation type="submission" date="2014-05" db="EMBL/GenBank/DDBJ databases">
        <authorList>
            <person name="Urmite Genomes"/>
        </authorList>
    </citation>
    <scope>NUCLEOTIDE SEQUENCE</scope>
    <source>
        <strain evidence="6">DSM 44074</strain>
    </source>
</reference>
<dbReference type="PANTHER" id="PTHR47506:SF6">
    <property type="entry name" value="HTH-TYPE TRANSCRIPTIONAL REPRESSOR NEMR"/>
    <property type="match status" value="1"/>
</dbReference>
<dbReference type="EMBL" id="LK021343">
    <property type="protein sequence ID" value="CDQ47220.1"/>
    <property type="molecule type" value="Genomic_DNA"/>
</dbReference>
<evidence type="ECO:0000256" key="2">
    <source>
        <dbReference type="ARBA" id="ARBA00023125"/>
    </source>
</evidence>
<dbReference type="Gene3D" id="1.10.357.10">
    <property type="entry name" value="Tetracycline Repressor, domain 2"/>
    <property type="match status" value="1"/>
</dbReference>
<name>A0AAV2WSM6_MYCNE</name>
<sequence>MQIEKNSVAPLCQDGPMAVSRRYGGQTAVDRVAERRAKLLAAGLELMGTRGIAGTTVRGVTEASGVAARYFYESFSDIEALHLAVYTEVIEEAARRSVAALEQAPDDALARTRAVLGELVDLILGDRRKGRILVLEATAAPALGRRSLAESSRFAGMLAATAAGGDPALAADGLPTDLRLVSQFLVGGVSATIGAVLLGDIEVDREHLVDVLVSLFEAIRAAAAG</sequence>